<dbReference type="InterPro" id="IPR006059">
    <property type="entry name" value="SBP"/>
</dbReference>
<accession>A0A7W4LI56</accession>
<evidence type="ECO:0000256" key="1">
    <source>
        <dbReference type="ARBA" id="ARBA00004418"/>
    </source>
</evidence>
<dbReference type="Gene3D" id="3.40.190.10">
    <property type="entry name" value="Periplasmic binding protein-like II"/>
    <property type="match status" value="2"/>
</dbReference>
<protein>
    <submittedName>
        <fullName evidence="6">Extracellular solute-binding protein</fullName>
    </submittedName>
</protein>
<keyword evidence="4" id="KW-0574">Periplasm</keyword>
<dbReference type="PANTHER" id="PTHR30222">
    <property type="entry name" value="SPERMIDINE/PUTRESCINE-BINDING PERIPLASMIC PROTEIN"/>
    <property type="match status" value="1"/>
</dbReference>
<dbReference type="AlphaFoldDB" id="A0A7W4LI56"/>
<name>A0A7W4LI56_9GAMM</name>
<dbReference type="Pfam" id="PF13416">
    <property type="entry name" value="SBP_bac_8"/>
    <property type="match status" value="1"/>
</dbReference>
<comment type="caution">
    <text evidence="6">The sequence shown here is derived from an EMBL/GenBank/DDBJ whole genome shotgun (WGS) entry which is preliminary data.</text>
</comment>
<keyword evidence="2" id="KW-0813">Transport</keyword>
<evidence type="ECO:0000313" key="7">
    <source>
        <dbReference type="Proteomes" id="UP000542720"/>
    </source>
</evidence>
<sequence>MPYLRPLRLFLCLLSLLPALALAERQPLRILAWPGYADSDLVAEFEQRQQVKVEVTLVGSDDVMRAKLAANQGGDYDVIAANTAEIEHYISQKLLQPLQPARIGNTTRQLWRFRDYPKIPGITHAGQVYAIPYTYSEMGLIYDRQQFKQPPDSITSLWDPQLHGRVLAFNTSSHNFAIASQARGRDPFHISDDGFAPVTEQLVALRRNVLAFYSLPEEAANLFLEHKAALLFANYGRQQLKQLQDGGADVGYVIPREGALAWLDCWAISSGARDPKLAEAWIDFTLEPRISHALTERQGLSNTLEEPAEVDRSARLIWLRPVEDAARRARLWQRIISGERPPLEETP</sequence>
<keyword evidence="7" id="KW-1185">Reference proteome</keyword>
<dbReference type="InterPro" id="IPR001188">
    <property type="entry name" value="Sperm_putr-bd"/>
</dbReference>
<dbReference type="PRINTS" id="PR00909">
    <property type="entry name" value="SPERMDNBNDNG"/>
</dbReference>
<evidence type="ECO:0000256" key="3">
    <source>
        <dbReference type="ARBA" id="ARBA00022729"/>
    </source>
</evidence>
<dbReference type="EMBL" id="JACJUD010000001">
    <property type="protein sequence ID" value="MBB2493602.1"/>
    <property type="molecule type" value="Genomic_DNA"/>
</dbReference>
<dbReference type="GO" id="GO:0019808">
    <property type="term" value="F:polyamine binding"/>
    <property type="evidence" value="ECO:0007669"/>
    <property type="project" value="InterPro"/>
</dbReference>
<dbReference type="RefSeq" id="WP_183087183.1">
    <property type="nucleotide sequence ID" value="NZ_JACJUD010000001.1"/>
</dbReference>
<dbReference type="SUPFAM" id="SSF53850">
    <property type="entry name" value="Periplasmic binding protein-like II"/>
    <property type="match status" value="1"/>
</dbReference>
<evidence type="ECO:0000256" key="5">
    <source>
        <dbReference type="SAM" id="SignalP"/>
    </source>
</evidence>
<proteinExistence type="predicted"/>
<comment type="subcellular location">
    <subcellularLocation>
        <location evidence="1">Periplasm</location>
    </subcellularLocation>
</comment>
<evidence type="ECO:0000313" key="6">
    <source>
        <dbReference type="EMBL" id="MBB2493602.1"/>
    </source>
</evidence>
<dbReference type="Proteomes" id="UP000542720">
    <property type="component" value="Unassembled WGS sequence"/>
</dbReference>
<evidence type="ECO:0000256" key="4">
    <source>
        <dbReference type="ARBA" id="ARBA00022764"/>
    </source>
</evidence>
<keyword evidence="3 5" id="KW-0732">Signal</keyword>
<feature type="signal peptide" evidence="5">
    <location>
        <begin position="1"/>
        <end position="23"/>
    </location>
</feature>
<dbReference type="GO" id="GO:0015846">
    <property type="term" value="P:polyamine transport"/>
    <property type="evidence" value="ECO:0007669"/>
    <property type="project" value="InterPro"/>
</dbReference>
<organism evidence="6 7">
    <name type="scientific">Aquipseudomonas ullengensis</name>
    <dbReference type="NCBI Taxonomy" id="2759166"/>
    <lineage>
        <taxon>Bacteria</taxon>
        <taxon>Pseudomonadati</taxon>
        <taxon>Pseudomonadota</taxon>
        <taxon>Gammaproteobacteria</taxon>
        <taxon>Pseudomonadales</taxon>
        <taxon>Pseudomonadaceae</taxon>
        <taxon>Aquipseudomonas</taxon>
    </lineage>
</organism>
<dbReference type="GO" id="GO:0042597">
    <property type="term" value="C:periplasmic space"/>
    <property type="evidence" value="ECO:0007669"/>
    <property type="project" value="UniProtKB-SubCell"/>
</dbReference>
<dbReference type="PANTHER" id="PTHR30222:SF17">
    <property type="entry name" value="SPERMIDINE_PUTRESCINE-BINDING PERIPLASMIC PROTEIN"/>
    <property type="match status" value="1"/>
</dbReference>
<feature type="chain" id="PRO_5030642877" evidence="5">
    <location>
        <begin position="24"/>
        <end position="347"/>
    </location>
</feature>
<reference evidence="6 7" key="1">
    <citation type="submission" date="2020-08" db="EMBL/GenBank/DDBJ databases">
        <authorList>
            <person name="Kim C.M."/>
        </authorList>
    </citation>
    <scope>NUCLEOTIDE SEQUENCE [LARGE SCALE GENOMIC DNA]</scope>
    <source>
        <strain evidence="6 7">UL070</strain>
    </source>
</reference>
<evidence type="ECO:0000256" key="2">
    <source>
        <dbReference type="ARBA" id="ARBA00022448"/>
    </source>
</evidence>
<gene>
    <name evidence="6" type="ORF">H3H51_01145</name>
</gene>